<keyword evidence="5" id="KW-0812">Transmembrane</keyword>
<keyword evidence="3" id="KW-0813">Transport</keyword>
<feature type="transmembrane region" description="Helical" evidence="5">
    <location>
        <begin position="70"/>
        <end position="93"/>
    </location>
</feature>
<dbReference type="InterPro" id="IPR001709">
    <property type="entry name" value="Flavoprot_Pyr_Nucl_cyt_Rdtase"/>
</dbReference>
<dbReference type="GO" id="GO:0010181">
    <property type="term" value="F:FMN binding"/>
    <property type="evidence" value="ECO:0007669"/>
    <property type="project" value="InterPro"/>
</dbReference>
<dbReference type="InterPro" id="IPR017927">
    <property type="entry name" value="FAD-bd_FR_type"/>
</dbReference>
<dbReference type="InterPro" id="IPR039261">
    <property type="entry name" value="FNR_nucleotide-bd"/>
</dbReference>
<feature type="domain" description="Flavodoxin-like" evidence="6">
    <location>
        <begin position="88"/>
        <end position="227"/>
    </location>
</feature>
<proteinExistence type="predicted"/>
<dbReference type="SUPFAM" id="SSF63380">
    <property type="entry name" value="Riboflavin synthase domain-like"/>
    <property type="match status" value="1"/>
</dbReference>
<gene>
    <name evidence="8" type="primary">cysJ_2</name>
    <name evidence="8" type="ORF">GAK35_02814</name>
</gene>
<dbReference type="InterPro" id="IPR001094">
    <property type="entry name" value="Flavdoxin-like"/>
</dbReference>
<sequence length="542" mass="58508">MGKRITFTPAPLLLSLAAAVLMGWGAARGGLTESTQGRWLLAALVALAYLVFCVLTALKYRRVQREQERLWSGSGAVTAITGGSGSTILLAFASQTGFAEQLALQTAQRLRKGGMAVRMLPLGRVSDQDLLDAGQALFVVSTTGEGDAPDAAAGFARRMALQAQGGALAGLRFGVLALGDRSYERYCAFGHALHAWLRRRHAQPLFDAVEVDNGDEGALRHWQHQLGVLSGHTDDADWSAPAYGRWRLAQRVPLNPGGAGAPAFHLSLTPLDLPAPQWQAGDIAEIGPRNGAEEVRFFMQALSLVGAPLEAQLAGKLLPRDADALTALRGLAPDLLLARLKPLPHREYSIASLPQDGALDLLVRRMQQTDGRPGIGSGWLTLHAREGQEIALRVRSNSGFHAPPDDSPLILIGNGTGLAGLRAHLRARAAAGHGRNWLVFGERSRAHDYFHREEIEAWQAQGVLARLDLAFSRDQVRRVYVQDRLREAASVLREWVEAGDCIYVCGSLQGMAAGVAAALQEILGEETLIALAEQGRYRRDVY</sequence>
<protein>
    <recommendedName>
        <fullName evidence="4">NADPH--hemoprotein reductase</fullName>
        <ecNumber evidence="4">1.6.2.4</ecNumber>
    </recommendedName>
</protein>
<dbReference type="GO" id="GO:0005829">
    <property type="term" value="C:cytosol"/>
    <property type="evidence" value="ECO:0007669"/>
    <property type="project" value="TreeGrafter"/>
</dbReference>
<dbReference type="PANTHER" id="PTHR19384">
    <property type="entry name" value="NITRIC OXIDE SYNTHASE-RELATED"/>
    <property type="match status" value="1"/>
</dbReference>
<keyword evidence="1" id="KW-0285">Flavoprotein</keyword>
<dbReference type="CDD" id="cd06200">
    <property type="entry name" value="SiR_like1"/>
    <property type="match status" value="1"/>
</dbReference>
<dbReference type="Gene3D" id="3.40.50.80">
    <property type="entry name" value="Nucleotide-binding domain of ferredoxin-NADP reductase (FNR) module"/>
    <property type="match status" value="1"/>
</dbReference>
<name>A0A7V8FVF2_9BURK</name>
<comment type="caution">
    <text evidence="8">The sequence shown here is derived from an EMBL/GenBank/DDBJ whole genome shotgun (WGS) entry which is preliminary data.</text>
</comment>
<dbReference type="Gene3D" id="3.40.50.360">
    <property type="match status" value="1"/>
</dbReference>
<dbReference type="GO" id="GO:0003958">
    <property type="term" value="F:NADPH-hemoprotein reductase activity"/>
    <property type="evidence" value="ECO:0007669"/>
    <property type="project" value="UniProtKB-EC"/>
</dbReference>
<evidence type="ECO:0000256" key="5">
    <source>
        <dbReference type="SAM" id="Phobius"/>
    </source>
</evidence>
<evidence type="ECO:0000256" key="1">
    <source>
        <dbReference type="ARBA" id="ARBA00022630"/>
    </source>
</evidence>
<evidence type="ECO:0000313" key="8">
    <source>
        <dbReference type="EMBL" id="KAF1042284.1"/>
    </source>
</evidence>
<dbReference type="SUPFAM" id="SSF52218">
    <property type="entry name" value="Flavoproteins"/>
    <property type="match status" value="1"/>
</dbReference>
<keyword evidence="5" id="KW-1133">Transmembrane helix</keyword>
<dbReference type="InterPro" id="IPR029039">
    <property type="entry name" value="Flavoprotein-like_sf"/>
</dbReference>
<dbReference type="PANTHER" id="PTHR19384:SF17">
    <property type="entry name" value="NADPH--CYTOCHROME P450 REDUCTASE"/>
    <property type="match status" value="1"/>
</dbReference>
<dbReference type="Pfam" id="PF00175">
    <property type="entry name" value="NAD_binding_1"/>
    <property type="match status" value="1"/>
</dbReference>
<feature type="transmembrane region" description="Helical" evidence="5">
    <location>
        <begin position="39"/>
        <end position="58"/>
    </location>
</feature>
<dbReference type="EC" id="1.6.2.4" evidence="4"/>
<dbReference type="GO" id="GO:0050660">
    <property type="term" value="F:flavin adenine dinucleotide binding"/>
    <property type="evidence" value="ECO:0007669"/>
    <property type="project" value="TreeGrafter"/>
</dbReference>
<evidence type="ECO:0000313" key="9">
    <source>
        <dbReference type="Proteomes" id="UP000462435"/>
    </source>
</evidence>
<dbReference type="PROSITE" id="PS50902">
    <property type="entry name" value="FLAVODOXIN_LIKE"/>
    <property type="match status" value="1"/>
</dbReference>
<evidence type="ECO:0000256" key="3">
    <source>
        <dbReference type="ARBA" id="ARBA00022982"/>
    </source>
</evidence>
<dbReference type="Pfam" id="PF00258">
    <property type="entry name" value="Flavodoxin_1"/>
    <property type="match status" value="1"/>
</dbReference>
<accession>A0A7V8FVF2</accession>
<evidence type="ECO:0000259" key="6">
    <source>
        <dbReference type="PROSITE" id="PS50902"/>
    </source>
</evidence>
<feature type="domain" description="FAD-binding FR-type" evidence="7">
    <location>
        <begin position="241"/>
        <end position="403"/>
    </location>
</feature>
<evidence type="ECO:0000259" key="7">
    <source>
        <dbReference type="PROSITE" id="PS51384"/>
    </source>
</evidence>
<dbReference type="PRINTS" id="PR00371">
    <property type="entry name" value="FPNCR"/>
</dbReference>
<dbReference type="PRINTS" id="PR00369">
    <property type="entry name" value="FLAVODOXIN"/>
</dbReference>
<keyword evidence="5" id="KW-0472">Membrane</keyword>
<dbReference type="SUPFAM" id="SSF52343">
    <property type="entry name" value="Ferredoxin reductase-like, C-terminal NADP-linked domain"/>
    <property type="match status" value="1"/>
</dbReference>
<dbReference type="AlphaFoldDB" id="A0A7V8FVF2"/>
<evidence type="ECO:0000256" key="4">
    <source>
        <dbReference type="ARBA" id="ARBA00023797"/>
    </source>
</evidence>
<dbReference type="InterPro" id="IPR017938">
    <property type="entry name" value="Riboflavin_synthase-like_b-brl"/>
</dbReference>
<keyword evidence="2" id="KW-0288">FMN</keyword>
<dbReference type="EMBL" id="WNDX01000088">
    <property type="protein sequence ID" value="KAF1042284.1"/>
    <property type="molecule type" value="Genomic_DNA"/>
</dbReference>
<dbReference type="InterPro" id="IPR008254">
    <property type="entry name" value="Flavodoxin/NO_synth"/>
</dbReference>
<reference evidence="9" key="1">
    <citation type="journal article" date="2020" name="MBio">
        <title>Horizontal gene transfer to a defensive symbiont with a reduced genome amongst a multipartite beetle microbiome.</title>
        <authorList>
            <person name="Waterworth S.C."/>
            <person name="Florez L.V."/>
            <person name="Rees E.R."/>
            <person name="Hertweck C."/>
            <person name="Kaltenpoth M."/>
            <person name="Kwan J.C."/>
        </authorList>
    </citation>
    <scope>NUCLEOTIDE SEQUENCE [LARGE SCALE GENOMIC DNA]</scope>
</reference>
<dbReference type="Proteomes" id="UP000462435">
    <property type="component" value="Unassembled WGS sequence"/>
</dbReference>
<dbReference type="InterPro" id="IPR001433">
    <property type="entry name" value="OxRdtase_FAD/NAD-bd"/>
</dbReference>
<evidence type="ECO:0000256" key="2">
    <source>
        <dbReference type="ARBA" id="ARBA00022643"/>
    </source>
</evidence>
<dbReference type="PROSITE" id="PS51384">
    <property type="entry name" value="FAD_FR"/>
    <property type="match status" value="1"/>
</dbReference>
<keyword evidence="3" id="KW-0249">Electron transport</keyword>
<dbReference type="Gene3D" id="2.40.30.10">
    <property type="entry name" value="Translation factors"/>
    <property type="match status" value="1"/>
</dbReference>
<organism evidence="8 9">
    <name type="scientific">Herbaspirillum frisingense</name>
    <dbReference type="NCBI Taxonomy" id="92645"/>
    <lineage>
        <taxon>Bacteria</taxon>
        <taxon>Pseudomonadati</taxon>
        <taxon>Pseudomonadota</taxon>
        <taxon>Betaproteobacteria</taxon>
        <taxon>Burkholderiales</taxon>
        <taxon>Oxalobacteraceae</taxon>
        <taxon>Herbaspirillum</taxon>
    </lineage>
</organism>